<dbReference type="GO" id="GO:0000785">
    <property type="term" value="C:chromatin"/>
    <property type="evidence" value="ECO:0007669"/>
    <property type="project" value="EnsemblFungi"/>
</dbReference>
<evidence type="ECO:0000313" key="7">
    <source>
        <dbReference type="EMBL" id="EEB05321.2"/>
    </source>
</evidence>
<feature type="region of interest" description="Disordered" evidence="6">
    <location>
        <begin position="152"/>
        <end position="210"/>
    </location>
</feature>
<dbReference type="HOGENOM" id="CLU_005871_3_0_1"/>
<evidence type="ECO:0000256" key="3">
    <source>
        <dbReference type="ARBA" id="ARBA00022705"/>
    </source>
</evidence>
<evidence type="ECO:0000256" key="2">
    <source>
        <dbReference type="ARBA" id="ARBA00010727"/>
    </source>
</evidence>
<dbReference type="GO" id="GO:0003697">
    <property type="term" value="F:single-stranded DNA binding"/>
    <property type="evidence" value="ECO:0000318"/>
    <property type="project" value="GO_Central"/>
</dbReference>
<dbReference type="GeneID" id="7049639"/>
<dbReference type="GO" id="GO:0006270">
    <property type="term" value="P:DNA replication initiation"/>
    <property type="evidence" value="ECO:0000318"/>
    <property type="project" value="GO_Central"/>
</dbReference>
<protein>
    <submittedName>
        <fullName evidence="7">DNA replication pre-initiation complex subunit Cdc45</fullName>
    </submittedName>
</protein>
<dbReference type="GO" id="GO:0003682">
    <property type="term" value="F:chromatin binding"/>
    <property type="evidence" value="ECO:0000318"/>
    <property type="project" value="GO_Central"/>
</dbReference>
<dbReference type="Pfam" id="PF02724">
    <property type="entry name" value="CDC45"/>
    <property type="match status" value="1"/>
</dbReference>
<keyword evidence="5" id="KW-0131">Cell cycle</keyword>
<accession>B6JVC0</accession>
<keyword evidence="4" id="KW-0539">Nucleus</keyword>
<evidence type="ECO:0000256" key="1">
    <source>
        <dbReference type="ARBA" id="ARBA00004123"/>
    </source>
</evidence>
<dbReference type="AlphaFoldDB" id="B6JVC0"/>
<dbReference type="EMBL" id="KE651166">
    <property type="protein sequence ID" value="EEB05321.2"/>
    <property type="molecule type" value="Genomic_DNA"/>
</dbReference>
<sequence length="640" mass="72917">MYVKRSEYAKFYSNFKEQIGSGGCPVQILVGLDPDALCACKLLSRLLKGDFITHKILPISGYQALEKANKTLIEGNEELKAVILINCGAMVDLPAYLAVNDQFNVYLIDSHRPYNLDNIYEEDNRIFVIDDGDIEDEMTEIHEAWYTLRSLEDTEETRSQENSSDEESTNEEVNELSGNETDNSEDSIVRPRRRRRYSDNTTRKIEERKRKKEKYKQYSAVLADYYNGGTWVGDSVTNTLYSIASSLGREDNEALWLAIVGLTSLEINSQVFSRSIARSYKVLRDEVNRLNPPPLNKSGLARPHGKSSTDNSIHTEDEFRFMLVRHWSLYDAMLHSSYVGSRLRIWSEDGRKRLHKLLAKMGLSLVECKQTYTHMNMELKKTLKQSLTRFGPLYGLDEVVYQSFIRTFGFKCTLSASDVTYAISALLESGKSRLVLKKNNTARDIDENEDDYIKQLEDEQNEEWLHNFYDAYDSLDNVDAIEKALTIAMSLQRSIVRSGITLLEKRNIKTLRSFRIGLVTEGADLKVFNHPLALTKLTLWVAEAINQQEKEMGKLKHLPLVLAALQEEKDSYLIVGTSTSTFSSKDEDDGHGHNKFGLAFQEVANMTSAKIRMDSFEASVIECKKSDLGVFLESLSLKTL</sequence>
<dbReference type="InterPro" id="IPR003874">
    <property type="entry name" value="CDC45"/>
</dbReference>
<organism evidence="7 9">
    <name type="scientific">Schizosaccharomyces japonicus (strain yFS275 / FY16936)</name>
    <name type="common">Fission yeast</name>
    <dbReference type="NCBI Taxonomy" id="402676"/>
    <lineage>
        <taxon>Eukaryota</taxon>
        <taxon>Fungi</taxon>
        <taxon>Dikarya</taxon>
        <taxon>Ascomycota</taxon>
        <taxon>Taphrinomycotina</taxon>
        <taxon>Schizosaccharomycetes</taxon>
        <taxon>Schizosaccharomycetales</taxon>
        <taxon>Schizosaccharomycetaceae</taxon>
        <taxon>Schizosaccharomyces</taxon>
    </lineage>
</organism>
<dbReference type="RefSeq" id="XP_002171614.2">
    <property type="nucleotide sequence ID" value="XM_002171578.2"/>
</dbReference>
<gene>
    <name evidence="8" type="primary">cdc45</name>
    <name evidence="7" type="ORF">SJAG_00327</name>
</gene>
<feature type="compositionally biased region" description="Basic and acidic residues" evidence="6">
    <location>
        <begin position="197"/>
        <end position="208"/>
    </location>
</feature>
<dbReference type="Proteomes" id="UP000001744">
    <property type="component" value="Unassembled WGS sequence"/>
</dbReference>
<comment type="similarity">
    <text evidence="2">Belongs to the CDC45 family.</text>
</comment>
<evidence type="ECO:0000256" key="5">
    <source>
        <dbReference type="ARBA" id="ARBA00023306"/>
    </source>
</evidence>
<evidence type="ECO:0000256" key="4">
    <source>
        <dbReference type="ARBA" id="ARBA00023242"/>
    </source>
</evidence>
<dbReference type="GO" id="GO:0003688">
    <property type="term" value="F:DNA replication origin binding"/>
    <property type="evidence" value="ECO:0000318"/>
    <property type="project" value="GO_Central"/>
</dbReference>
<dbReference type="eggNOG" id="KOG2475">
    <property type="taxonomic scope" value="Eukaryota"/>
</dbReference>
<dbReference type="GO" id="GO:0000727">
    <property type="term" value="P:double-strand break repair via break-induced replication"/>
    <property type="evidence" value="ECO:0000318"/>
    <property type="project" value="GO_Central"/>
</dbReference>
<evidence type="ECO:0000313" key="8">
    <source>
        <dbReference type="JaponicusDB" id="SJAG_00327"/>
    </source>
</evidence>
<dbReference type="OrthoDB" id="10258882at2759"/>
<proteinExistence type="inferred from homology"/>
<comment type="subcellular location">
    <subcellularLocation>
        <location evidence="1">Nucleus</location>
    </subcellularLocation>
</comment>
<dbReference type="STRING" id="402676.B6JVC0"/>
<reference evidence="7 9" key="1">
    <citation type="journal article" date="2011" name="Science">
        <title>Comparative functional genomics of the fission yeasts.</title>
        <authorList>
            <person name="Rhind N."/>
            <person name="Chen Z."/>
            <person name="Yassour M."/>
            <person name="Thompson D.A."/>
            <person name="Haas B.J."/>
            <person name="Habib N."/>
            <person name="Wapinski I."/>
            <person name="Roy S."/>
            <person name="Lin M.F."/>
            <person name="Heiman D.I."/>
            <person name="Young S.K."/>
            <person name="Furuya K."/>
            <person name="Guo Y."/>
            <person name="Pidoux A."/>
            <person name="Chen H.M."/>
            <person name="Robbertse B."/>
            <person name="Goldberg J.M."/>
            <person name="Aoki K."/>
            <person name="Bayne E.H."/>
            <person name="Berlin A.M."/>
            <person name="Desjardins C.A."/>
            <person name="Dobbs E."/>
            <person name="Dukaj L."/>
            <person name="Fan L."/>
            <person name="FitzGerald M.G."/>
            <person name="French C."/>
            <person name="Gujja S."/>
            <person name="Hansen K."/>
            <person name="Keifenheim D."/>
            <person name="Levin J.Z."/>
            <person name="Mosher R.A."/>
            <person name="Mueller C.A."/>
            <person name="Pfiffner J."/>
            <person name="Priest M."/>
            <person name="Russ C."/>
            <person name="Smialowska A."/>
            <person name="Swoboda P."/>
            <person name="Sykes S.M."/>
            <person name="Vaughn M."/>
            <person name="Vengrova S."/>
            <person name="Yoder R."/>
            <person name="Zeng Q."/>
            <person name="Allshire R."/>
            <person name="Baulcombe D."/>
            <person name="Birren B.W."/>
            <person name="Brown W."/>
            <person name="Ekwall K."/>
            <person name="Kellis M."/>
            <person name="Leatherwood J."/>
            <person name="Levin H."/>
            <person name="Margalit H."/>
            <person name="Martienssen R."/>
            <person name="Nieduszynski C.A."/>
            <person name="Spatafora J.W."/>
            <person name="Friedman N."/>
            <person name="Dalgaard J.Z."/>
            <person name="Baumann P."/>
            <person name="Niki H."/>
            <person name="Regev A."/>
            <person name="Nusbaum C."/>
        </authorList>
    </citation>
    <scope>NUCLEOTIDE SEQUENCE [LARGE SCALE GENOMIC DNA]</scope>
    <source>
        <strain evidence="9">yFS275 / FY16936</strain>
    </source>
</reference>
<dbReference type="OMA" id="EDCFMEA"/>
<feature type="region of interest" description="Disordered" evidence="6">
    <location>
        <begin position="292"/>
        <end position="311"/>
    </location>
</feature>
<dbReference type="PANTHER" id="PTHR10507:SF0">
    <property type="entry name" value="CELL DIVISION CONTROL PROTEIN 45 HOMOLOG"/>
    <property type="match status" value="1"/>
</dbReference>
<name>B6JVC0_SCHJY</name>
<feature type="compositionally biased region" description="Acidic residues" evidence="6">
    <location>
        <begin position="163"/>
        <end position="174"/>
    </location>
</feature>
<dbReference type="VEuPathDB" id="FungiDB:SJAG_00327"/>
<keyword evidence="3" id="KW-0235">DNA replication</keyword>
<dbReference type="JaponicusDB" id="SJAG_00327">
    <property type="gene designation" value="cdc45"/>
</dbReference>
<evidence type="ECO:0000256" key="6">
    <source>
        <dbReference type="SAM" id="MobiDB-lite"/>
    </source>
</evidence>
<keyword evidence="9" id="KW-1185">Reference proteome</keyword>
<dbReference type="GO" id="GO:0031573">
    <property type="term" value="P:mitotic intra-S DNA damage checkpoint signaling"/>
    <property type="evidence" value="ECO:0007669"/>
    <property type="project" value="EnsemblFungi"/>
</dbReference>
<dbReference type="PANTHER" id="PTHR10507">
    <property type="entry name" value="CDC45-RELATED PROTEIN"/>
    <property type="match status" value="1"/>
</dbReference>
<evidence type="ECO:0000313" key="9">
    <source>
        <dbReference type="Proteomes" id="UP000001744"/>
    </source>
</evidence>
<dbReference type="GO" id="GO:1902977">
    <property type="term" value="P:mitotic DNA replication preinitiation complex assembly"/>
    <property type="evidence" value="ECO:0000318"/>
    <property type="project" value="GO_Central"/>
</dbReference>
<dbReference type="GO" id="GO:0031261">
    <property type="term" value="C:DNA replication preinitiation complex"/>
    <property type="evidence" value="ECO:0000318"/>
    <property type="project" value="GO_Central"/>
</dbReference>